<comment type="subcellular location">
    <subcellularLocation>
        <location evidence="2">Chromosome</location>
        <location evidence="2">Telomere</location>
    </subcellularLocation>
    <subcellularLocation>
        <location evidence="1">Nucleus</location>
        <location evidence="1">PML body</location>
    </subcellularLocation>
</comment>
<dbReference type="InterPro" id="IPR016592">
    <property type="entry name" value="Nibrin_met"/>
</dbReference>
<dbReference type="SMART" id="SM01348">
    <property type="entry name" value="Nbs1_C"/>
    <property type="match status" value="1"/>
</dbReference>
<evidence type="ECO:0000313" key="15">
    <source>
        <dbReference type="Proteomes" id="UP000693946"/>
    </source>
</evidence>
<feature type="compositionally biased region" description="Polar residues" evidence="12">
    <location>
        <begin position="683"/>
        <end position="693"/>
    </location>
</feature>
<dbReference type="CDD" id="cd22667">
    <property type="entry name" value="FHA_NBN"/>
    <property type="match status" value="1"/>
</dbReference>
<evidence type="ECO:0000256" key="10">
    <source>
        <dbReference type="ARBA" id="ARBA00023306"/>
    </source>
</evidence>
<comment type="caution">
    <text evidence="14">The sequence shown here is derived from an EMBL/GenBank/DDBJ whole genome shotgun (WGS) entry which is preliminary data.</text>
</comment>
<keyword evidence="4" id="KW-0158">Chromosome</keyword>
<evidence type="ECO:0000259" key="13">
    <source>
        <dbReference type="PROSITE" id="PS50006"/>
    </source>
</evidence>
<evidence type="ECO:0000256" key="2">
    <source>
        <dbReference type="ARBA" id="ARBA00004574"/>
    </source>
</evidence>
<gene>
    <name evidence="14" type="ORF">JOB18_019883</name>
</gene>
<reference evidence="14 15" key="1">
    <citation type="journal article" date="2021" name="Sci. Rep.">
        <title>Chromosome anchoring in Senegalese sole (Solea senegalensis) reveals sex-associated markers and genome rearrangements in flatfish.</title>
        <authorList>
            <person name="Guerrero-Cozar I."/>
            <person name="Gomez-Garrido J."/>
            <person name="Berbel C."/>
            <person name="Martinez-Blanch J.F."/>
            <person name="Alioto T."/>
            <person name="Claros M.G."/>
            <person name="Gagnaire P.A."/>
            <person name="Manchado M."/>
        </authorList>
    </citation>
    <scope>NUCLEOTIDE SEQUENCE [LARGE SCALE GENOMIC DNA]</scope>
    <source>
        <strain evidence="14">Sse05_10M</strain>
    </source>
</reference>
<accession>A0AAV6PUI5</accession>
<feature type="region of interest" description="Disordered" evidence="12">
    <location>
        <begin position="364"/>
        <end position="397"/>
    </location>
</feature>
<dbReference type="PANTHER" id="PTHR12162">
    <property type="entry name" value="NIBRIN-RELATED"/>
    <property type="match status" value="1"/>
</dbReference>
<dbReference type="PANTHER" id="PTHR12162:SF0">
    <property type="entry name" value="NIBRIN"/>
    <property type="match status" value="1"/>
</dbReference>
<dbReference type="EMBL" id="JAGKHQ010000021">
    <property type="protein sequence ID" value="KAG7474920.1"/>
    <property type="molecule type" value="Genomic_DNA"/>
</dbReference>
<feature type="compositionally biased region" description="Basic and acidic residues" evidence="12">
    <location>
        <begin position="811"/>
        <end position="833"/>
    </location>
</feature>
<dbReference type="FunFam" id="2.60.200.20:FF:000017">
    <property type="entry name" value="Nibrin"/>
    <property type="match status" value="1"/>
</dbReference>
<evidence type="ECO:0000256" key="3">
    <source>
        <dbReference type="ARBA" id="ARBA00020013"/>
    </source>
</evidence>
<dbReference type="PROSITE" id="PS50006">
    <property type="entry name" value="FHA_DOMAIN"/>
    <property type="match status" value="1"/>
</dbReference>
<evidence type="ECO:0000256" key="5">
    <source>
        <dbReference type="ARBA" id="ARBA00022763"/>
    </source>
</evidence>
<feature type="compositionally biased region" description="Basic and acidic residues" evidence="12">
    <location>
        <begin position="426"/>
        <end position="444"/>
    </location>
</feature>
<feature type="domain" description="FHA" evidence="13">
    <location>
        <begin position="29"/>
        <end position="77"/>
    </location>
</feature>
<keyword evidence="7" id="KW-0234">DNA repair</keyword>
<dbReference type="Pfam" id="PF08599">
    <property type="entry name" value="Nbs1_C"/>
    <property type="match status" value="1"/>
</dbReference>
<feature type="compositionally biased region" description="Basic and acidic residues" evidence="12">
    <location>
        <begin position="672"/>
        <end position="681"/>
    </location>
</feature>
<evidence type="ECO:0000256" key="9">
    <source>
        <dbReference type="ARBA" id="ARBA00023254"/>
    </source>
</evidence>
<feature type="region of interest" description="Disordered" evidence="12">
    <location>
        <begin position="811"/>
        <end position="844"/>
    </location>
</feature>
<evidence type="ECO:0000256" key="11">
    <source>
        <dbReference type="ARBA" id="ARBA00044757"/>
    </source>
</evidence>
<feature type="compositionally biased region" description="Polar residues" evidence="12">
    <location>
        <begin position="591"/>
        <end position="609"/>
    </location>
</feature>
<dbReference type="InterPro" id="IPR040227">
    <property type="entry name" value="Nibrin-rel"/>
</dbReference>
<dbReference type="SMART" id="SM00240">
    <property type="entry name" value="FHA"/>
    <property type="match status" value="1"/>
</dbReference>
<name>A0AAV6PUI5_SOLSE</name>
<evidence type="ECO:0000256" key="7">
    <source>
        <dbReference type="ARBA" id="ARBA00023204"/>
    </source>
</evidence>
<dbReference type="InterPro" id="IPR032429">
    <property type="entry name" value="Nibrin_BRCT2"/>
</dbReference>
<keyword evidence="9" id="KW-0469">Meiosis</keyword>
<dbReference type="Pfam" id="PF16508">
    <property type="entry name" value="NIBRIN_BRCT_II"/>
    <property type="match status" value="1"/>
</dbReference>
<dbReference type="CDD" id="cd17741">
    <property type="entry name" value="BRCT_nibrin"/>
    <property type="match status" value="1"/>
</dbReference>
<dbReference type="AlphaFoldDB" id="A0AAV6PUI5"/>
<dbReference type="FunFam" id="3.40.50.10980:FF:000001">
    <property type="entry name" value="Nibrin"/>
    <property type="match status" value="1"/>
</dbReference>
<dbReference type="GO" id="GO:0003684">
    <property type="term" value="F:damaged DNA binding"/>
    <property type="evidence" value="ECO:0007669"/>
    <property type="project" value="TreeGrafter"/>
</dbReference>
<protein>
    <recommendedName>
        <fullName evidence="3">Nibrin</fullName>
    </recommendedName>
</protein>
<evidence type="ECO:0000256" key="8">
    <source>
        <dbReference type="ARBA" id="ARBA00023242"/>
    </source>
</evidence>
<dbReference type="Pfam" id="PF00498">
    <property type="entry name" value="FHA"/>
    <property type="match status" value="1"/>
</dbReference>
<keyword evidence="8" id="KW-0539">Nucleus</keyword>
<feature type="compositionally biased region" description="Polar residues" evidence="12">
    <location>
        <begin position="458"/>
        <end position="484"/>
    </location>
</feature>
<comment type="similarity">
    <text evidence="11">Belongs to the Nibrin family.</text>
</comment>
<sequence>MWILTPLQPAGGWGGGGGEIHYLIASKEYVVGRKNCAILLANDQSISRAHALLTVTDQTLTLKDTSKYGTFVNSQRVTENTAVHLKTGDSITFGAFHSKFNVDYLKPVVCSSCLDNDGKASLSQALLALGGKLVNTWTQDCTHLAMPSVKVTIKTISALLCCCPIVKPEFFLELNKAVEQKVPLPKAESFLPVIDEPSLSKDDVKLGVTPLRKQLFAEKTFIFLSAKQLKRLSAAVGFGRGKSQLLAEGCLPRDLLESSQTCVVDATTGSSQTLLSSSTAEWANSVKNIVQRKGLRVITESEIGLAAIFASCDKYCNPSNLTAETESAPQMKSRIPSASLSQNVAVDETMLPAGSQNITAYAVNTEPPEGSESCDLPGVTAVGETPEKKQTQNPSQCDVSRVISESVSAQCIVADTMSMNTVHNTDSQRKKPESKLTVSGERRAQSSTFSTMKPPFQLKQSPRKPQTPAQTSPQKQSTLTNFFQPVNKKRPLNDEFSPVMSESKRPALASSMSRIQAPSTTFTCKETPTSQTPLGSGADLFTGQSQAPHHRVSHTAQEEPRSRKRKEIEEETRMEELESIMSEDMDFFDEQPSSNQCQQAQLKEQSSVAQKHALNIAEAFPSSKRQRVHVEDSGDNKRPLVDTEKRNQSRDPEQYVVSIKTEQVDPSYNKTTNDESSKRLDVSSATKTKNTTPCDGDKASVMEDINLLKGDNCKPEEVKTLQKLVVIKQEVQESRIDEDLPKKLLLVEFRSLTVTAPPKTKPKHPPGNGYTKNFKCFRKSRVTGVEGSAHVIAGSALLVHNKGKNSDLDEWLKDVTEEEQQSRRDETVGDDLFRYNPTKLTRRR</sequence>
<dbReference type="InterPro" id="IPR000253">
    <property type="entry name" value="FHA_dom"/>
</dbReference>
<evidence type="ECO:0000256" key="4">
    <source>
        <dbReference type="ARBA" id="ARBA00022454"/>
    </source>
</evidence>
<dbReference type="Proteomes" id="UP000693946">
    <property type="component" value="Linkage Group LG9"/>
</dbReference>
<dbReference type="GO" id="GO:0051321">
    <property type="term" value="P:meiotic cell cycle"/>
    <property type="evidence" value="ECO:0007669"/>
    <property type="project" value="UniProtKB-KW"/>
</dbReference>
<proteinExistence type="inferred from homology"/>
<dbReference type="PIRSF" id="PIRSF011869">
    <property type="entry name" value="Nibrin_animal"/>
    <property type="match status" value="1"/>
</dbReference>
<organism evidence="14 15">
    <name type="scientific">Solea senegalensis</name>
    <name type="common">Senegalese sole</name>
    <dbReference type="NCBI Taxonomy" id="28829"/>
    <lineage>
        <taxon>Eukaryota</taxon>
        <taxon>Metazoa</taxon>
        <taxon>Chordata</taxon>
        <taxon>Craniata</taxon>
        <taxon>Vertebrata</taxon>
        <taxon>Euteleostomi</taxon>
        <taxon>Actinopterygii</taxon>
        <taxon>Neopterygii</taxon>
        <taxon>Teleostei</taxon>
        <taxon>Neoteleostei</taxon>
        <taxon>Acanthomorphata</taxon>
        <taxon>Carangaria</taxon>
        <taxon>Pleuronectiformes</taxon>
        <taxon>Pleuronectoidei</taxon>
        <taxon>Soleidae</taxon>
        <taxon>Solea</taxon>
    </lineage>
</organism>
<feature type="compositionally biased region" description="Polar residues" evidence="12">
    <location>
        <begin position="660"/>
        <end position="671"/>
    </location>
</feature>
<evidence type="ECO:0000256" key="12">
    <source>
        <dbReference type="SAM" id="MobiDB-lite"/>
    </source>
</evidence>
<keyword evidence="10" id="KW-0131">Cell cycle</keyword>
<dbReference type="Pfam" id="PF00533">
    <property type="entry name" value="BRCT"/>
    <property type="match status" value="1"/>
</dbReference>
<dbReference type="InterPro" id="IPR001357">
    <property type="entry name" value="BRCT_dom"/>
</dbReference>
<feature type="region of interest" description="Disordered" evidence="12">
    <location>
        <begin position="588"/>
        <end position="693"/>
    </location>
</feature>
<feature type="compositionally biased region" description="Basic and acidic residues" evidence="12">
    <location>
        <begin position="628"/>
        <end position="653"/>
    </location>
</feature>
<feature type="region of interest" description="Disordered" evidence="12">
    <location>
        <begin position="544"/>
        <end position="573"/>
    </location>
</feature>
<evidence type="ECO:0000256" key="6">
    <source>
        <dbReference type="ARBA" id="ARBA00022895"/>
    </source>
</evidence>
<keyword evidence="15" id="KW-1185">Reference proteome</keyword>
<dbReference type="GO" id="GO:0000781">
    <property type="term" value="C:chromosome, telomeric region"/>
    <property type="evidence" value="ECO:0007669"/>
    <property type="project" value="UniProtKB-SubCell"/>
</dbReference>
<dbReference type="GO" id="GO:0016605">
    <property type="term" value="C:PML body"/>
    <property type="evidence" value="ECO:0007669"/>
    <property type="project" value="UniProtKB-SubCell"/>
</dbReference>
<dbReference type="GO" id="GO:0007095">
    <property type="term" value="P:mitotic G2 DNA damage checkpoint signaling"/>
    <property type="evidence" value="ECO:0007669"/>
    <property type="project" value="InterPro"/>
</dbReference>
<evidence type="ECO:0000313" key="14">
    <source>
        <dbReference type="EMBL" id="KAG7474920.1"/>
    </source>
</evidence>
<dbReference type="InterPro" id="IPR013908">
    <property type="entry name" value="Nibrin_C"/>
</dbReference>
<feature type="region of interest" description="Disordered" evidence="12">
    <location>
        <begin position="420"/>
        <end position="499"/>
    </location>
</feature>
<keyword evidence="6" id="KW-0779">Telomere</keyword>
<dbReference type="GO" id="GO:0030870">
    <property type="term" value="C:Mre11 complex"/>
    <property type="evidence" value="ECO:0007669"/>
    <property type="project" value="InterPro"/>
</dbReference>
<dbReference type="GO" id="GO:0000724">
    <property type="term" value="P:double-strand break repair via homologous recombination"/>
    <property type="evidence" value="ECO:0007669"/>
    <property type="project" value="TreeGrafter"/>
</dbReference>
<evidence type="ECO:0000256" key="1">
    <source>
        <dbReference type="ARBA" id="ARBA00004322"/>
    </source>
</evidence>
<keyword evidence="5" id="KW-0227">DNA damage</keyword>